<dbReference type="SUPFAM" id="SSF88659">
    <property type="entry name" value="Sigma3 and sigma4 domains of RNA polymerase sigma factors"/>
    <property type="match status" value="1"/>
</dbReference>
<accession>A0ABQ1EZP1</accession>
<name>A0ABQ1EZP1_9BACL</name>
<dbReference type="InterPro" id="IPR013324">
    <property type="entry name" value="RNA_pol_sigma_r3/r4-like"/>
</dbReference>
<dbReference type="Proteomes" id="UP000615455">
    <property type="component" value="Unassembled WGS sequence"/>
</dbReference>
<protein>
    <recommendedName>
        <fullName evidence="1">Transposon Tn7 transposition protein TnsD C-terminal domain-containing protein</fullName>
    </recommendedName>
</protein>
<dbReference type="InterPro" id="IPR032750">
    <property type="entry name" value="TnsD_C"/>
</dbReference>
<comment type="caution">
    <text evidence="2">The sequence shown here is derived from an EMBL/GenBank/DDBJ whole genome shotgun (WGS) entry which is preliminary data.</text>
</comment>
<organism evidence="2 3">
    <name type="scientific">Paenibacillus marchantiophytorum</name>
    <dbReference type="NCBI Taxonomy" id="1619310"/>
    <lineage>
        <taxon>Bacteria</taxon>
        <taxon>Bacillati</taxon>
        <taxon>Bacillota</taxon>
        <taxon>Bacilli</taxon>
        <taxon>Bacillales</taxon>
        <taxon>Paenibacillaceae</taxon>
        <taxon>Paenibacillus</taxon>
    </lineage>
</organism>
<evidence type="ECO:0000259" key="1">
    <source>
        <dbReference type="Pfam" id="PF15978"/>
    </source>
</evidence>
<keyword evidence="3" id="KW-1185">Reference proteome</keyword>
<evidence type="ECO:0000313" key="2">
    <source>
        <dbReference type="EMBL" id="GFZ93868.1"/>
    </source>
</evidence>
<dbReference type="Pfam" id="PF15978">
    <property type="entry name" value="TnsD"/>
    <property type="match status" value="1"/>
</dbReference>
<evidence type="ECO:0000313" key="3">
    <source>
        <dbReference type="Proteomes" id="UP000615455"/>
    </source>
</evidence>
<proteinExistence type="predicted"/>
<feature type="domain" description="Transposon Tn7 transposition protein TnsD C-terminal" evidence="1">
    <location>
        <begin position="17"/>
        <end position="254"/>
    </location>
</feature>
<reference evidence="3" key="1">
    <citation type="journal article" date="2019" name="Int. J. Syst. Evol. Microbiol.">
        <title>The Global Catalogue of Microorganisms (GCM) 10K type strain sequencing project: providing services to taxonomists for standard genome sequencing and annotation.</title>
        <authorList>
            <consortium name="The Broad Institute Genomics Platform"/>
            <consortium name="The Broad Institute Genome Sequencing Center for Infectious Disease"/>
            <person name="Wu L."/>
            <person name="Ma J."/>
        </authorList>
    </citation>
    <scope>NUCLEOTIDE SEQUENCE [LARGE SCALE GENOMIC DNA]</scope>
    <source>
        <strain evidence="3">CGMCC 1.15043</strain>
    </source>
</reference>
<sequence length="314" mass="36812">MIYQSNCSGNEFEYDINKSKVVEFGPIWHERLESEYNQQKSIKEIAEILGANRSTIKKYLLLIEQEKNTVMRPYFKGSLEWITQLYDYYDRSKSVYETSILLKTSKKVVTRYIEERIIYESVILPTLRESAAATESEPEKLEPKTKLLKLLKNNPDLSRLGIRKAMGSKMISSLLREEGEWMNHILPPADHPFKSPYWEDEDLKLASVLTQVCESVYKTPPNKQIRRYTILNQLSVRDKARLLNHADKLPRSLELLEKSLESLEDYQIRVIPQTVQLYRKHYGNATVPMLLGTHKYKNCSQRVRICIEEYIAKN</sequence>
<gene>
    <name evidence="2" type="ORF">GCM10008018_45390</name>
</gene>
<dbReference type="EMBL" id="BMHE01000027">
    <property type="protein sequence ID" value="GFZ93868.1"/>
    <property type="molecule type" value="Genomic_DNA"/>
</dbReference>